<dbReference type="STRING" id="88036.D8QNB9"/>
<organism evidence="6">
    <name type="scientific">Selaginella moellendorffii</name>
    <name type="common">Spikemoss</name>
    <dbReference type="NCBI Taxonomy" id="88036"/>
    <lineage>
        <taxon>Eukaryota</taxon>
        <taxon>Viridiplantae</taxon>
        <taxon>Streptophyta</taxon>
        <taxon>Embryophyta</taxon>
        <taxon>Tracheophyta</taxon>
        <taxon>Lycopodiopsida</taxon>
        <taxon>Selaginellales</taxon>
        <taxon>Selaginellaceae</taxon>
        <taxon>Selaginella</taxon>
    </lineage>
</organism>
<dbReference type="Pfam" id="PF04755">
    <property type="entry name" value="PAP_fibrillin"/>
    <property type="match status" value="1"/>
</dbReference>
<dbReference type="eggNOG" id="ENOG502QVAR">
    <property type="taxonomic scope" value="Eukaryota"/>
</dbReference>
<dbReference type="InParanoid" id="D8QNB9"/>
<dbReference type="InterPro" id="IPR039633">
    <property type="entry name" value="PAP"/>
</dbReference>
<dbReference type="AlphaFoldDB" id="D8QNB9"/>
<dbReference type="Proteomes" id="UP000001514">
    <property type="component" value="Unassembled WGS sequence"/>
</dbReference>
<evidence type="ECO:0000313" key="6">
    <source>
        <dbReference type="Proteomes" id="UP000001514"/>
    </source>
</evidence>
<accession>D8QNB9</accession>
<gene>
    <name evidence="5" type="ORF">SELMODRAFT_437607</name>
</gene>
<feature type="transmembrane region" description="Helical" evidence="3">
    <location>
        <begin position="257"/>
        <end position="278"/>
    </location>
</feature>
<dbReference type="KEGG" id="smo:SELMODRAFT_437607"/>
<feature type="domain" description="Plastid lipid-associated protein/fibrillin conserved" evidence="4">
    <location>
        <begin position="36"/>
        <end position="160"/>
    </location>
</feature>
<feature type="transmembrane region" description="Helical" evidence="3">
    <location>
        <begin position="338"/>
        <end position="356"/>
    </location>
</feature>
<dbReference type="EMBL" id="GL377565">
    <property type="protein sequence ID" value="EFJ38733.1"/>
    <property type="molecule type" value="Genomic_DNA"/>
</dbReference>
<evidence type="ECO:0000313" key="5">
    <source>
        <dbReference type="EMBL" id="EFJ38733.1"/>
    </source>
</evidence>
<reference evidence="5 6" key="1">
    <citation type="journal article" date="2011" name="Science">
        <title>The Selaginella genome identifies genetic changes associated with the evolution of vascular plants.</title>
        <authorList>
            <person name="Banks J.A."/>
            <person name="Nishiyama T."/>
            <person name="Hasebe M."/>
            <person name="Bowman J.L."/>
            <person name="Gribskov M."/>
            <person name="dePamphilis C."/>
            <person name="Albert V.A."/>
            <person name="Aono N."/>
            <person name="Aoyama T."/>
            <person name="Ambrose B.A."/>
            <person name="Ashton N.W."/>
            <person name="Axtell M.J."/>
            <person name="Barker E."/>
            <person name="Barker M.S."/>
            <person name="Bennetzen J.L."/>
            <person name="Bonawitz N.D."/>
            <person name="Chapple C."/>
            <person name="Cheng C."/>
            <person name="Correa L.G."/>
            <person name="Dacre M."/>
            <person name="DeBarry J."/>
            <person name="Dreyer I."/>
            <person name="Elias M."/>
            <person name="Engstrom E.M."/>
            <person name="Estelle M."/>
            <person name="Feng L."/>
            <person name="Finet C."/>
            <person name="Floyd S.K."/>
            <person name="Frommer W.B."/>
            <person name="Fujita T."/>
            <person name="Gramzow L."/>
            <person name="Gutensohn M."/>
            <person name="Harholt J."/>
            <person name="Hattori M."/>
            <person name="Heyl A."/>
            <person name="Hirai T."/>
            <person name="Hiwatashi Y."/>
            <person name="Ishikawa M."/>
            <person name="Iwata M."/>
            <person name="Karol K.G."/>
            <person name="Koehler B."/>
            <person name="Kolukisaoglu U."/>
            <person name="Kubo M."/>
            <person name="Kurata T."/>
            <person name="Lalonde S."/>
            <person name="Li K."/>
            <person name="Li Y."/>
            <person name="Litt A."/>
            <person name="Lyons E."/>
            <person name="Manning G."/>
            <person name="Maruyama T."/>
            <person name="Michael T.P."/>
            <person name="Mikami K."/>
            <person name="Miyazaki S."/>
            <person name="Morinaga S."/>
            <person name="Murata T."/>
            <person name="Mueller-Roeber B."/>
            <person name="Nelson D.R."/>
            <person name="Obara M."/>
            <person name="Oguri Y."/>
            <person name="Olmstead R.G."/>
            <person name="Onodera N."/>
            <person name="Petersen B.L."/>
            <person name="Pils B."/>
            <person name="Prigge M."/>
            <person name="Rensing S.A."/>
            <person name="Riano-Pachon D.M."/>
            <person name="Roberts A.W."/>
            <person name="Sato Y."/>
            <person name="Scheller H.V."/>
            <person name="Schulz B."/>
            <person name="Schulz C."/>
            <person name="Shakirov E.V."/>
            <person name="Shibagaki N."/>
            <person name="Shinohara N."/>
            <person name="Shippen D.E."/>
            <person name="Soerensen I."/>
            <person name="Sotooka R."/>
            <person name="Sugimoto N."/>
            <person name="Sugita M."/>
            <person name="Sumikawa N."/>
            <person name="Tanurdzic M."/>
            <person name="Theissen G."/>
            <person name="Ulvskov P."/>
            <person name="Wakazuki S."/>
            <person name="Weng J.K."/>
            <person name="Willats W.W."/>
            <person name="Wipf D."/>
            <person name="Wolf P.G."/>
            <person name="Yang L."/>
            <person name="Zimmer A.D."/>
            <person name="Zhu Q."/>
            <person name="Mitros T."/>
            <person name="Hellsten U."/>
            <person name="Loque D."/>
            <person name="Otillar R."/>
            <person name="Salamov A."/>
            <person name="Schmutz J."/>
            <person name="Shapiro H."/>
            <person name="Lindquist E."/>
            <person name="Lucas S."/>
            <person name="Rokhsar D."/>
            <person name="Grigoriev I.V."/>
        </authorList>
    </citation>
    <scope>NUCLEOTIDE SEQUENCE [LARGE SCALE GENOMIC DNA]</scope>
</reference>
<evidence type="ECO:0000256" key="2">
    <source>
        <dbReference type="ARBA" id="ARBA00022640"/>
    </source>
</evidence>
<dbReference type="GO" id="GO:0009535">
    <property type="term" value="C:chloroplast thylakoid membrane"/>
    <property type="evidence" value="ECO:0000318"/>
    <property type="project" value="GO_Central"/>
</dbReference>
<keyword evidence="3" id="KW-0472">Membrane</keyword>
<dbReference type="Gramene" id="EFJ38733">
    <property type="protein sequence ID" value="EFJ38733"/>
    <property type="gene ID" value="SELMODRAFT_437607"/>
</dbReference>
<keyword evidence="3" id="KW-1133">Transmembrane helix</keyword>
<evidence type="ECO:0000259" key="4">
    <source>
        <dbReference type="Pfam" id="PF04755"/>
    </source>
</evidence>
<proteinExistence type="predicted"/>
<dbReference type="InterPro" id="IPR006843">
    <property type="entry name" value="PAP/fibrillin_dom"/>
</dbReference>
<comment type="subcellular location">
    <subcellularLocation>
        <location evidence="1">Plastid</location>
    </subcellularLocation>
</comment>
<keyword evidence="6" id="KW-1185">Reference proteome</keyword>
<evidence type="ECO:0000256" key="1">
    <source>
        <dbReference type="ARBA" id="ARBA00004474"/>
    </source>
</evidence>
<keyword evidence="2" id="KW-0934">Plastid</keyword>
<evidence type="ECO:0000256" key="3">
    <source>
        <dbReference type="SAM" id="Phobius"/>
    </source>
</evidence>
<name>D8QNB9_SELML</name>
<sequence>MVSLGNISTPATIFPTRYAAAAGSRKHQCRASIAARDELLGLISDDERGLRSQKDKRRKDRILRAFEALAAESVSSDGITTDSRLSGTWRMLWTTEKEQLFIVDKAPLFGTRAGDILQVIDVGENRLNNVITFPPSGAFVVASTMEVVSDKRVEFQLRYTPVVIPLICSSGHRFTGALLRSDTWSLPVPPFGKGCVLHVSADVSGDLSGTMRSLKEILPTNETSPTSGIGVPLDVVDKVLELVTQLIACLKDLVLKVPLLCVILYPVIIILEIIVIYIPGGFPCPIIIEVICKYLGNAIPVWTPIKFIKVDLTVIVSLTTTIKLLQSVIILVTPNSCIFLVLSALVNILQSVLGLLY</sequence>
<protein>
    <recommendedName>
        <fullName evidence="4">Plastid lipid-associated protein/fibrillin conserved domain-containing protein</fullName>
    </recommendedName>
</protein>
<dbReference type="HOGENOM" id="CLU_777063_0_0_1"/>
<keyword evidence="3" id="KW-0812">Transmembrane</keyword>
<dbReference type="PANTHER" id="PTHR31906">
    <property type="entry name" value="PLASTID-LIPID-ASSOCIATED PROTEIN 4, CHLOROPLASTIC-RELATED"/>
    <property type="match status" value="1"/>
</dbReference>